<dbReference type="EC" id="6.2.1.1" evidence="12"/>
<dbReference type="Pfam" id="PF16177">
    <property type="entry name" value="ACAS_N"/>
    <property type="match status" value="1"/>
</dbReference>
<dbReference type="InterPro" id="IPR011904">
    <property type="entry name" value="Ac_CoA_lig"/>
</dbReference>
<keyword evidence="9 13" id="KW-1133">Transmembrane helix</keyword>
<dbReference type="EMBL" id="CP004006">
    <property type="protein sequence ID" value="AHE68028.1"/>
    <property type="molecule type" value="Genomic_DNA"/>
</dbReference>
<keyword evidence="4" id="KW-0533">Nickel</keyword>
<feature type="domain" description="AMP-dependent synthetase/ligase" evidence="14">
    <location>
        <begin position="84"/>
        <end position="473"/>
    </location>
</feature>
<dbReference type="Pfam" id="PF03824">
    <property type="entry name" value="NicO"/>
    <property type="match status" value="1"/>
</dbReference>
<comment type="PTM">
    <text evidence="12">Acetylated. Deacetylation by the SIR2-homolog deacetylase activates the enzyme.</text>
</comment>
<feature type="transmembrane region" description="Helical" evidence="13">
    <location>
        <begin position="726"/>
        <end position="746"/>
    </location>
</feature>
<keyword evidence="3" id="KW-0813">Transport</keyword>
<feature type="modified residue" description="N6-acetyllysine" evidence="12">
    <location>
        <position position="606"/>
    </location>
</feature>
<dbReference type="Pfam" id="PF00501">
    <property type="entry name" value="AMP-binding"/>
    <property type="match status" value="1"/>
</dbReference>
<dbReference type="InterPro" id="IPR020845">
    <property type="entry name" value="AMP-binding_CS"/>
</dbReference>
<keyword evidence="12" id="KW-0479">Metal-binding</keyword>
<dbReference type="PROSITE" id="PS00455">
    <property type="entry name" value="AMP_BINDING"/>
    <property type="match status" value="1"/>
</dbReference>
<organism evidence="17 18">
    <name type="scientific">Legionella oakridgensis ATCC 33761 = DSM 21215</name>
    <dbReference type="NCBI Taxonomy" id="1268635"/>
    <lineage>
        <taxon>Bacteria</taxon>
        <taxon>Pseudomonadati</taxon>
        <taxon>Pseudomonadota</taxon>
        <taxon>Gammaproteobacteria</taxon>
        <taxon>Legionellales</taxon>
        <taxon>Legionellaceae</taxon>
        <taxon>Legionella</taxon>
    </lineage>
</organism>
<dbReference type="STRING" id="1268635.Loa_02491"/>
<dbReference type="PANTHER" id="PTHR24095:SF14">
    <property type="entry name" value="ACETYL-COENZYME A SYNTHETASE 1"/>
    <property type="match status" value="1"/>
</dbReference>
<feature type="binding site" evidence="12">
    <location>
        <position position="308"/>
    </location>
    <ligand>
        <name>CoA</name>
        <dbReference type="ChEBI" id="CHEBI:57287"/>
    </ligand>
</feature>
<reference evidence="17 18" key="1">
    <citation type="journal article" date="2013" name="Int. J. Med. Microbiol.">
        <title>Legionella oakridgensis ATCC 33761 genome sequence and phenotypic characterization reveals its replication capacity in amoebae.</title>
        <authorList>
            <person name="Brzuszkiewicz E."/>
            <person name="Schulz T."/>
            <person name="Rydzewski K."/>
            <person name="Daniel R."/>
            <person name="Gillmaier N."/>
            <person name="Dittmann C."/>
            <person name="Holland G."/>
            <person name="Schunder E."/>
            <person name="Lautner M."/>
            <person name="Eisenreich W."/>
            <person name="Luck C."/>
            <person name="Heuner K."/>
        </authorList>
    </citation>
    <scope>NUCLEOTIDE SEQUENCE [LARGE SCALE GENOMIC DNA]</scope>
    <source>
        <strain>OR-10</strain>
        <strain evidence="18">ATCC 33761</strain>
    </source>
</reference>
<dbReference type="HAMAP" id="MF_01123">
    <property type="entry name" value="Ac_CoA_synth"/>
    <property type="match status" value="1"/>
</dbReference>
<comment type="subcellular location">
    <subcellularLocation>
        <location evidence="1">Endomembrane system</location>
        <topology evidence="1">Multi-pass membrane protein</topology>
    </subcellularLocation>
</comment>
<dbReference type="KEGG" id="lok:Loa_02491"/>
<feature type="binding site" evidence="12">
    <location>
        <begin position="384"/>
        <end position="386"/>
    </location>
    <ligand>
        <name>ATP</name>
        <dbReference type="ChEBI" id="CHEBI:30616"/>
    </ligand>
</feature>
<dbReference type="GO" id="GO:0005829">
    <property type="term" value="C:cytosol"/>
    <property type="evidence" value="ECO:0007669"/>
    <property type="project" value="TreeGrafter"/>
</dbReference>
<evidence type="ECO:0000256" key="1">
    <source>
        <dbReference type="ARBA" id="ARBA00004127"/>
    </source>
</evidence>
<evidence type="ECO:0000256" key="2">
    <source>
        <dbReference type="ARBA" id="ARBA00006432"/>
    </source>
</evidence>
<dbReference type="NCBIfam" id="NF001208">
    <property type="entry name" value="PRK00174.1"/>
    <property type="match status" value="1"/>
</dbReference>
<feature type="binding site" evidence="12">
    <location>
        <position position="520"/>
    </location>
    <ligand>
        <name>CoA</name>
        <dbReference type="ChEBI" id="CHEBI:57287"/>
    </ligand>
</feature>
<evidence type="ECO:0000256" key="13">
    <source>
        <dbReference type="SAM" id="Phobius"/>
    </source>
</evidence>
<keyword evidence="11 13" id="KW-0472">Membrane</keyword>
<keyword evidence="5 12" id="KW-0436">Ligase</keyword>
<dbReference type="InterPro" id="IPR042099">
    <property type="entry name" value="ANL_N_sf"/>
</dbReference>
<evidence type="ECO:0000259" key="14">
    <source>
        <dbReference type="Pfam" id="PF00501"/>
    </source>
</evidence>
<proteinExistence type="inferred from homology"/>
<feature type="domain" description="AMP-binding enzyme C-terminal" evidence="15">
    <location>
        <begin position="528"/>
        <end position="606"/>
    </location>
</feature>
<evidence type="ECO:0000256" key="9">
    <source>
        <dbReference type="ARBA" id="ARBA00022989"/>
    </source>
</evidence>
<dbReference type="GO" id="GO:0015099">
    <property type="term" value="F:nickel cation transmembrane transporter activity"/>
    <property type="evidence" value="ECO:0007669"/>
    <property type="project" value="InterPro"/>
</dbReference>
<evidence type="ECO:0000256" key="4">
    <source>
        <dbReference type="ARBA" id="ARBA00022596"/>
    </source>
</evidence>
<dbReference type="InterPro" id="IPR011541">
    <property type="entry name" value="Ni/Co_transpt_high_affinity"/>
</dbReference>
<feature type="binding site" evidence="12">
    <location>
        <position position="539"/>
    </location>
    <ligand>
        <name>Mg(2+)</name>
        <dbReference type="ChEBI" id="CHEBI:18420"/>
    </ligand>
</feature>
<dbReference type="GO" id="GO:0003987">
    <property type="term" value="F:acetate-CoA ligase activity"/>
    <property type="evidence" value="ECO:0007669"/>
    <property type="project" value="UniProtKB-UniRule"/>
</dbReference>
<comment type="function">
    <text evidence="12">Catalyzes the conversion of acetate into acetyl-CoA (AcCoA), an essential intermediate at the junction of anabolic and catabolic pathways. AcsA undergoes a two-step reaction. In the first half reaction, AcsA combines acetate with ATP to form acetyl-adenylate (AcAMP) intermediate. In the second half reaction, it can then transfer the acetyl group from AcAMP to the sulfhydryl group of CoA, forming the product AcCoA.</text>
</comment>
<feature type="binding site" evidence="12">
    <location>
        <position position="497"/>
    </location>
    <ligand>
        <name>ATP</name>
        <dbReference type="ChEBI" id="CHEBI:30616"/>
    </ligand>
</feature>
<keyword evidence="12" id="KW-0460">Magnesium</keyword>
<keyword evidence="18" id="KW-1185">Reference proteome</keyword>
<evidence type="ECO:0000256" key="3">
    <source>
        <dbReference type="ARBA" id="ARBA00022448"/>
    </source>
</evidence>
<evidence type="ECO:0000256" key="10">
    <source>
        <dbReference type="ARBA" id="ARBA00022990"/>
    </source>
</evidence>
<dbReference type="Gene3D" id="3.40.50.12780">
    <property type="entry name" value="N-terminal domain of ligase-like"/>
    <property type="match status" value="1"/>
</dbReference>
<evidence type="ECO:0000256" key="8">
    <source>
        <dbReference type="ARBA" id="ARBA00022840"/>
    </source>
</evidence>
<keyword evidence="8 12" id="KW-0067">ATP-binding</keyword>
<feature type="transmembrane region" description="Helical" evidence="13">
    <location>
        <begin position="687"/>
        <end position="714"/>
    </location>
</feature>
<sequence>MNHDTLYPIPEEFAKKAYINKTQYEAMYQHSISDPSGFWAEQGKRFITWFAPWSTVTTGSFNEPTIQWFIGGKLNACYNCVDRHLPTRGNQTAFIWEGNQPTESKHITYAELYEQICKFANVLKQQGVKKGDRVCIYLPMIPEAAITMLACTRIGAIHSVVFAGFSPESLKTRILDADCSLLITADESLRGEKTIPLKENGDKALKDCPNVKKVIVVKHTGNPVDWHPTRDVWYDKAMAQAPSECPVEWMDSADPLFILYTSGSTGKPKGVLHGTGGYLVYTATTYHYVFDYHDGDVYWCTADVGWITGHSYLIYGPLLNGATSIIYEGIPNYPTYSRYWDIVDKHQVTIFYTAPTAIRALRREGNDWVKKTQRNSLKLLGTVGEPINPEVWQWYYEVIGEKRCPIVDTWWQTETGGILITPLPGAIPMAPGSACLPFFGILPDIVDEQGNSIENGHSGKLVIKKPWPGLMQTIYGDHQRFLDTYLKAIPGCYLTGDGAYRDQNGYFWITGRNDDVIKVSGHRIGSQELESALLSHPAVSEAAVVSIPNELTGEGIYAFVTTKAHIEPTEALKKELIQQVREEIGPIAKPEEIQWAGALPKTRSGKIMRRLLRKIARDELDELGDISTLADPGVLDGLINKKEIMINYSSLLLIGMVLMLGFRHGFDLDHIATIDAMTRSCKDNHRLANLVGILFSLGHGLVVVLISVMIGSGLMQTIFPIWLDAFGQWISIFFLFIFGIMTLWSLRASIKDRSPVGIKSLFFMPLLARKINPALIVFIGSLFALSFDTVTQVAFFSLSASTMAGCFFSITMGIVFMLGMMASDGLNGFLMSKLIQRADKKSLLLSQLIGLLIAGFSLTLGITGLSEQLLTKP</sequence>
<feature type="domain" description="Acetyl-coenzyme A synthetase N-terminal" evidence="16">
    <location>
        <begin position="24"/>
        <end position="80"/>
    </location>
</feature>
<feature type="binding site" evidence="12">
    <location>
        <position position="536"/>
    </location>
    <ligand>
        <name>Mg(2+)</name>
        <dbReference type="ChEBI" id="CHEBI:18420"/>
    </ligand>
</feature>
<dbReference type="SUPFAM" id="SSF56801">
    <property type="entry name" value="Acetyl-CoA synthetase-like"/>
    <property type="match status" value="1"/>
</dbReference>
<feature type="transmembrane region" description="Helical" evidence="13">
    <location>
        <begin position="767"/>
        <end position="787"/>
    </location>
</feature>
<dbReference type="RefSeq" id="WP_025386407.1">
    <property type="nucleotide sequence ID" value="NZ_CP004006.1"/>
</dbReference>
<dbReference type="GO" id="GO:0016208">
    <property type="term" value="F:AMP binding"/>
    <property type="evidence" value="ECO:0007669"/>
    <property type="project" value="InterPro"/>
</dbReference>
<dbReference type="CDD" id="cd05966">
    <property type="entry name" value="ACS"/>
    <property type="match status" value="1"/>
</dbReference>
<feature type="binding site" evidence="12">
    <location>
        <begin position="408"/>
        <end position="413"/>
    </location>
    <ligand>
        <name>ATP</name>
        <dbReference type="ChEBI" id="CHEBI:30616"/>
    </ligand>
</feature>
<keyword evidence="6 13" id="KW-0812">Transmembrane</keyword>
<feature type="transmembrane region" description="Helical" evidence="13">
    <location>
        <begin position="843"/>
        <end position="865"/>
    </location>
</feature>
<evidence type="ECO:0000256" key="6">
    <source>
        <dbReference type="ARBA" id="ARBA00022692"/>
    </source>
</evidence>
<feature type="transmembrane region" description="Helical" evidence="13">
    <location>
        <begin position="645"/>
        <end position="666"/>
    </location>
</feature>
<dbReference type="AlphaFoldDB" id="W0BBW6"/>
<dbReference type="GO" id="GO:0012505">
    <property type="term" value="C:endomembrane system"/>
    <property type="evidence" value="ECO:0007669"/>
    <property type="project" value="UniProtKB-SubCell"/>
</dbReference>
<dbReference type="Gene3D" id="3.30.300.30">
    <property type="match status" value="1"/>
</dbReference>
<dbReference type="GO" id="GO:0046872">
    <property type="term" value="F:metal ion binding"/>
    <property type="evidence" value="ECO:0007669"/>
    <property type="project" value="UniProtKB-KW"/>
</dbReference>
<evidence type="ECO:0000256" key="11">
    <source>
        <dbReference type="ARBA" id="ARBA00023136"/>
    </source>
</evidence>
<feature type="binding site" evidence="12">
    <location>
        <position position="523"/>
    </location>
    <ligand>
        <name>ATP</name>
        <dbReference type="ChEBI" id="CHEBI:30616"/>
    </ligand>
</feature>
<comment type="similarity">
    <text evidence="2 12">Belongs to the ATP-dependent AMP-binding enzyme family.</text>
</comment>
<name>W0BBW6_9GAMM</name>
<dbReference type="HOGENOM" id="CLU_000022_3_6_6"/>
<comment type="catalytic activity">
    <reaction evidence="12">
        <text>acetate + ATP + CoA = acetyl-CoA + AMP + diphosphate</text>
        <dbReference type="Rhea" id="RHEA:23176"/>
        <dbReference type="ChEBI" id="CHEBI:30089"/>
        <dbReference type="ChEBI" id="CHEBI:30616"/>
        <dbReference type="ChEBI" id="CHEBI:33019"/>
        <dbReference type="ChEBI" id="CHEBI:57287"/>
        <dbReference type="ChEBI" id="CHEBI:57288"/>
        <dbReference type="ChEBI" id="CHEBI:456215"/>
        <dbReference type="EC" id="6.2.1.1"/>
    </reaction>
</comment>
<evidence type="ECO:0000313" key="18">
    <source>
        <dbReference type="Proteomes" id="UP000018838"/>
    </source>
</evidence>
<keyword evidence="7 12" id="KW-0547">Nucleotide-binding</keyword>
<gene>
    <name evidence="12" type="primary">acsA</name>
    <name evidence="17" type="ORF">Loa_02491</name>
</gene>
<evidence type="ECO:0000313" key="17">
    <source>
        <dbReference type="EMBL" id="AHE68028.1"/>
    </source>
</evidence>
<feature type="binding site" evidence="12">
    <location>
        <position position="512"/>
    </location>
    <ligand>
        <name>ATP</name>
        <dbReference type="ChEBI" id="CHEBI:30616"/>
    </ligand>
</feature>
<comment type="caution">
    <text evidence="12">Lacks conserved residue(s) required for the propagation of feature annotation.</text>
</comment>
<dbReference type="Proteomes" id="UP000018838">
    <property type="component" value="Chromosome"/>
</dbReference>
<dbReference type="GO" id="GO:0005886">
    <property type="term" value="C:plasma membrane"/>
    <property type="evidence" value="ECO:0007669"/>
    <property type="project" value="InterPro"/>
</dbReference>
<dbReference type="PANTHER" id="PTHR24095">
    <property type="entry name" value="ACETYL-COENZYME A SYNTHETASE"/>
    <property type="match status" value="1"/>
</dbReference>
<dbReference type="InterPro" id="IPR000873">
    <property type="entry name" value="AMP-dep_synth/lig_dom"/>
</dbReference>
<evidence type="ECO:0000259" key="15">
    <source>
        <dbReference type="Pfam" id="PF13193"/>
    </source>
</evidence>
<dbReference type="GO" id="GO:0005524">
    <property type="term" value="F:ATP binding"/>
    <property type="evidence" value="ECO:0007669"/>
    <property type="project" value="UniProtKB-KW"/>
</dbReference>
<dbReference type="eggNOG" id="COG0365">
    <property type="taxonomic scope" value="Bacteria"/>
</dbReference>
<accession>W0BBW6</accession>
<evidence type="ECO:0000256" key="5">
    <source>
        <dbReference type="ARBA" id="ARBA00022598"/>
    </source>
</evidence>
<evidence type="ECO:0000259" key="16">
    <source>
        <dbReference type="Pfam" id="PF16177"/>
    </source>
</evidence>
<feature type="binding site" evidence="12">
    <location>
        <position position="332"/>
    </location>
    <ligand>
        <name>CoA</name>
        <dbReference type="ChEBI" id="CHEBI:57287"/>
    </ligand>
</feature>
<dbReference type="InterPro" id="IPR025110">
    <property type="entry name" value="AMP-bd_C"/>
</dbReference>
<dbReference type="Pfam" id="PF13193">
    <property type="entry name" value="AMP-binding_C"/>
    <property type="match status" value="1"/>
</dbReference>
<dbReference type="NCBIfam" id="TIGR02188">
    <property type="entry name" value="Ac_CoA_lig_AcsA"/>
    <property type="match status" value="1"/>
</dbReference>
<evidence type="ECO:0000256" key="7">
    <source>
        <dbReference type="ARBA" id="ARBA00022741"/>
    </source>
</evidence>
<comment type="cofactor">
    <cofactor evidence="12">
        <name>Mg(2+)</name>
        <dbReference type="ChEBI" id="CHEBI:18420"/>
    </cofactor>
</comment>
<dbReference type="InterPro" id="IPR032387">
    <property type="entry name" value="ACAS_N"/>
</dbReference>
<dbReference type="GO" id="GO:0019427">
    <property type="term" value="P:acetyl-CoA biosynthetic process from acetate"/>
    <property type="evidence" value="ECO:0007669"/>
    <property type="project" value="UniProtKB-UniRule"/>
</dbReference>
<dbReference type="FunFam" id="3.40.50.12780:FF:000001">
    <property type="entry name" value="Acetyl-coenzyme A synthetase"/>
    <property type="match status" value="1"/>
</dbReference>
<evidence type="ECO:0000256" key="12">
    <source>
        <dbReference type="HAMAP-Rule" id="MF_01123"/>
    </source>
</evidence>
<feature type="binding site" evidence="12">
    <location>
        <position position="581"/>
    </location>
    <ligand>
        <name>CoA</name>
        <dbReference type="ChEBI" id="CHEBI:57287"/>
    </ligand>
</feature>
<keyword evidence="10 12" id="KW-0007">Acetylation</keyword>
<dbReference type="PATRIC" id="fig|1268635.3.peg.2554"/>
<dbReference type="InterPro" id="IPR045851">
    <property type="entry name" value="AMP-bd_C_sf"/>
</dbReference>
<feature type="transmembrane region" description="Helical" evidence="13">
    <location>
        <begin position="793"/>
        <end position="822"/>
    </location>
</feature>
<protein>
    <recommendedName>
        <fullName evidence="12">Acetyl-coenzyme A synthetase</fullName>
        <shortName evidence="12">AcCoA synthetase</shortName>
        <shortName evidence="12">Acs</shortName>
        <ecNumber evidence="12">6.2.1.1</ecNumber>
    </recommendedName>
    <alternativeName>
        <fullName evidence="12">Acetate--CoA ligase</fullName>
    </alternativeName>
    <alternativeName>
        <fullName evidence="12">Acyl-activating enzyme</fullName>
    </alternativeName>
</protein>